<feature type="chain" id="PRO_5026724832" description="VWFA domain-containing protein" evidence="1">
    <location>
        <begin position="24"/>
        <end position="364"/>
    </location>
</feature>
<dbReference type="PROSITE" id="PS50234">
    <property type="entry name" value="VWFA"/>
    <property type="match status" value="1"/>
</dbReference>
<feature type="signal peptide" evidence="1">
    <location>
        <begin position="1"/>
        <end position="23"/>
    </location>
</feature>
<evidence type="ECO:0000259" key="2">
    <source>
        <dbReference type="PROSITE" id="PS50234"/>
    </source>
</evidence>
<organism evidence="3">
    <name type="scientific">uncultured Pyrinomonadaceae bacterium</name>
    <dbReference type="NCBI Taxonomy" id="2283094"/>
    <lineage>
        <taxon>Bacteria</taxon>
        <taxon>Pseudomonadati</taxon>
        <taxon>Acidobacteriota</taxon>
        <taxon>Blastocatellia</taxon>
        <taxon>Blastocatellales</taxon>
        <taxon>Pyrinomonadaceae</taxon>
        <taxon>environmental samples</taxon>
    </lineage>
</organism>
<name>A0A6J4PCF3_9BACT</name>
<evidence type="ECO:0000256" key="1">
    <source>
        <dbReference type="SAM" id="SignalP"/>
    </source>
</evidence>
<proteinExistence type="predicted"/>
<dbReference type="InterPro" id="IPR036465">
    <property type="entry name" value="vWFA_dom_sf"/>
</dbReference>
<dbReference type="Pfam" id="PF00092">
    <property type="entry name" value="VWA"/>
    <property type="match status" value="1"/>
</dbReference>
<dbReference type="SMART" id="SM00327">
    <property type="entry name" value="VWA"/>
    <property type="match status" value="1"/>
</dbReference>
<dbReference type="AlphaFoldDB" id="A0A6J4PCF3"/>
<dbReference type="EMBL" id="CADCUR010000218">
    <property type="protein sequence ID" value="CAA9412099.1"/>
    <property type="molecule type" value="Genomic_DNA"/>
</dbReference>
<dbReference type="InterPro" id="IPR002035">
    <property type="entry name" value="VWF_A"/>
</dbReference>
<sequence length="364" mass="41070">MKNTFRFIYLIVLFSVCAGIVSAQTARPTPPRTATDDGAVKTFEVRLPVTVNDKKKKKNLVAGLTRGDFAVFEDGVQQEVTFFTDEKTNPPVYVGVLMDTSPSTAGKMKFSKEAAKNFIYTVTRLRKDRAAFMTFDHEVNLRQDFTDKLDLLDKSVDKVNKVGSQTALYDAIWQFSDEKLRNAPGRRVIVLITDGDDTFSRAELTDAIDIAQRTEATIFAISTKAGFLGTVPGVDAGTVKDKGDKYLTQLCEETGGEAFFTGDMIELERAFMKISQELRSQYIITYRPANQNYDGKERKVEVRFTDRSKDSEYKIRTKKSYRAIRDGIRASLINKQRFVLEDGVRFRSASNRKRNASPVKAKKT</sequence>
<gene>
    <name evidence="3" type="ORF">AVDCRST_MAG74-2350</name>
</gene>
<reference evidence="3" key="1">
    <citation type="submission" date="2020-02" db="EMBL/GenBank/DDBJ databases">
        <authorList>
            <person name="Meier V. D."/>
        </authorList>
    </citation>
    <scope>NUCLEOTIDE SEQUENCE</scope>
    <source>
        <strain evidence="3">AVDCRST_MAG74</strain>
    </source>
</reference>
<accession>A0A6J4PCF3</accession>
<dbReference type="CDD" id="cd00198">
    <property type="entry name" value="vWFA"/>
    <property type="match status" value="1"/>
</dbReference>
<dbReference type="NCBIfam" id="TIGR03436">
    <property type="entry name" value="acidobact_VWFA"/>
    <property type="match status" value="1"/>
</dbReference>
<dbReference type="SUPFAM" id="SSF53300">
    <property type="entry name" value="vWA-like"/>
    <property type="match status" value="1"/>
</dbReference>
<protein>
    <recommendedName>
        <fullName evidence="2">VWFA domain-containing protein</fullName>
    </recommendedName>
</protein>
<dbReference type="InterPro" id="IPR017802">
    <property type="entry name" value="VWFA-rel_acidobac-type"/>
</dbReference>
<feature type="domain" description="VWFA" evidence="2">
    <location>
        <begin position="93"/>
        <end position="278"/>
    </location>
</feature>
<evidence type="ECO:0000313" key="3">
    <source>
        <dbReference type="EMBL" id="CAA9412099.1"/>
    </source>
</evidence>
<dbReference type="Gene3D" id="3.40.50.410">
    <property type="entry name" value="von Willebrand factor, type A domain"/>
    <property type="match status" value="1"/>
</dbReference>
<keyword evidence="1" id="KW-0732">Signal</keyword>